<name>A0AAD9JRJ6_9ANNE</name>
<dbReference type="InterPro" id="IPR027266">
    <property type="entry name" value="TrmE/GcvT-like"/>
</dbReference>
<keyword evidence="15" id="KW-1185">Reference proteome</keyword>
<evidence type="ECO:0000256" key="8">
    <source>
        <dbReference type="ARBA" id="ARBA00023128"/>
    </source>
</evidence>
<sequence length="413" mass="45350">MLTTLILRPVFQRLRFSSSIRTSVGVLTSNCYSTKGEEQLKSTCLYDLHLAHGGKMVNFAGFNMPVQYSDQGIASSHVHTREHVSLFDVSHMLQTKITGKDRTKFFESLIVGDVEGLKDNQGTLSSFTNEKGGIIDDLIVTKTPDGYLYVVSNAGCAEKDLNHMKEKAEEFKKRGHDVNVSPIDNGLLALQGPGMVKVLQPHIKCNLDQLPFMTSVVTSIFGIDNCRVTRCGYTGEDGVEISVPSDRAVELAENLLSCKEDRVKLAGLGARDSLRLEAGLCLYGNDIDEDTTPVEATLAWTIGKRRRQNADFPGASIILKQLKEKPAKKRVGLTSVGPPARAGTSMYDESGSKIIGQLTSGCPSPFIKKNIAMGYVKTEFSKNGTRVKLEVRQKMVDAVITKMPFVPAKYFFV</sequence>
<comment type="function">
    <text evidence="1 11">The glycine cleavage system catalyzes the degradation of glycine.</text>
</comment>
<dbReference type="PANTHER" id="PTHR43757">
    <property type="entry name" value="AMINOMETHYLTRANSFERASE"/>
    <property type="match status" value="1"/>
</dbReference>
<dbReference type="GO" id="GO:0005960">
    <property type="term" value="C:glycine cleavage complex"/>
    <property type="evidence" value="ECO:0007669"/>
    <property type="project" value="InterPro"/>
</dbReference>
<proteinExistence type="inferred from homology"/>
<evidence type="ECO:0000313" key="15">
    <source>
        <dbReference type="Proteomes" id="UP001208570"/>
    </source>
</evidence>
<dbReference type="GO" id="GO:0005739">
    <property type="term" value="C:mitochondrion"/>
    <property type="evidence" value="ECO:0007669"/>
    <property type="project" value="UniProtKB-SubCell"/>
</dbReference>
<dbReference type="AlphaFoldDB" id="A0AAD9JRJ6"/>
<dbReference type="PIRSF" id="PIRSF006487">
    <property type="entry name" value="GcvT"/>
    <property type="match status" value="1"/>
</dbReference>
<protein>
    <recommendedName>
        <fullName evidence="11">Aminomethyltransferase</fullName>
        <ecNumber evidence="11">2.1.2.10</ecNumber>
    </recommendedName>
    <alternativeName>
        <fullName evidence="11">Glycine cleavage system T protein</fullName>
    </alternativeName>
</protein>
<evidence type="ECO:0000256" key="7">
    <source>
        <dbReference type="ARBA" id="ARBA00022946"/>
    </source>
</evidence>
<dbReference type="Gene3D" id="3.30.1360.120">
    <property type="entry name" value="Probable tRNA modification gtpase trme, domain 1"/>
    <property type="match status" value="1"/>
</dbReference>
<dbReference type="FunFam" id="4.10.1250.10:FF:000002">
    <property type="entry name" value="Aminomethyltransferase"/>
    <property type="match status" value="1"/>
</dbReference>
<evidence type="ECO:0000256" key="10">
    <source>
        <dbReference type="PIRSR" id="PIRSR006487-1"/>
    </source>
</evidence>
<dbReference type="InterPro" id="IPR029043">
    <property type="entry name" value="GcvT/YgfZ_C"/>
</dbReference>
<dbReference type="NCBIfam" id="TIGR00528">
    <property type="entry name" value="gcvT"/>
    <property type="match status" value="1"/>
</dbReference>
<dbReference type="Gene3D" id="2.40.30.110">
    <property type="entry name" value="Aminomethyltransferase beta-barrel domains"/>
    <property type="match status" value="1"/>
</dbReference>
<accession>A0AAD9JRJ6</accession>
<evidence type="ECO:0000256" key="6">
    <source>
        <dbReference type="ARBA" id="ARBA00022679"/>
    </source>
</evidence>
<comment type="subunit">
    <text evidence="4 11">The glycine cleavage system is composed of four proteins: P, T, L and H.</text>
</comment>
<dbReference type="InterPro" id="IPR006222">
    <property type="entry name" value="GCVT_N"/>
</dbReference>
<comment type="similarity">
    <text evidence="3 11">Belongs to the GcvT family.</text>
</comment>
<dbReference type="NCBIfam" id="NF001567">
    <property type="entry name" value="PRK00389.1"/>
    <property type="match status" value="1"/>
</dbReference>
<dbReference type="FunFam" id="3.30.70.1400:FF:000001">
    <property type="entry name" value="Aminomethyltransferase"/>
    <property type="match status" value="1"/>
</dbReference>
<dbReference type="InterPro" id="IPR013977">
    <property type="entry name" value="GcvT_C"/>
</dbReference>
<dbReference type="PANTHER" id="PTHR43757:SF16">
    <property type="entry name" value="AMINOMETHYLTRANSFERASE, MITOCHONDRIAL"/>
    <property type="match status" value="1"/>
</dbReference>
<evidence type="ECO:0000256" key="1">
    <source>
        <dbReference type="ARBA" id="ARBA00003631"/>
    </source>
</evidence>
<dbReference type="GO" id="GO:0006546">
    <property type="term" value="P:glycine catabolic process"/>
    <property type="evidence" value="ECO:0007669"/>
    <property type="project" value="InterPro"/>
</dbReference>
<dbReference type="InterPro" id="IPR028896">
    <property type="entry name" value="GcvT/YgfZ/DmdA"/>
</dbReference>
<dbReference type="Pfam" id="PF08669">
    <property type="entry name" value="GCV_T_C"/>
    <property type="match status" value="1"/>
</dbReference>
<keyword evidence="8 11" id="KW-0496">Mitochondrion</keyword>
<keyword evidence="5 11" id="KW-0032">Aminotransferase</keyword>
<dbReference type="FunFam" id="3.30.1360.120:FF:000014">
    <property type="entry name" value="Aminomethyltransferase"/>
    <property type="match status" value="1"/>
</dbReference>
<feature type="domain" description="GCVT N-terminal" evidence="12">
    <location>
        <begin position="45"/>
        <end position="304"/>
    </location>
</feature>
<dbReference type="EC" id="2.1.2.10" evidence="11"/>
<feature type="domain" description="Aminomethyltransferase C-terminal" evidence="13">
    <location>
        <begin position="328"/>
        <end position="406"/>
    </location>
</feature>
<evidence type="ECO:0000256" key="9">
    <source>
        <dbReference type="ARBA" id="ARBA00047665"/>
    </source>
</evidence>
<evidence type="ECO:0000256" key="5">
    <source>
        <dbReference type="ARBA" id="ARBA00022576"/>
    </source>
</evidence>
<reference evidence="14" key="1">
    <citation type="journal article" date="2023" name="Mol. Biol. Evol.">
        <title>Third-Generation Sequencing Reveals the Adaptive Role of the Epigenome in Three Deep-Sea Polychaetes.</title>
        <authorList>
            <person name="Perez M."/>
            <person name="Aroh O."/>
            <person name="Sun Y."/>
            <person name="Lan Y."/>
            <person name="Juniper S.K."/>
            <person name="Young C.R."/>
            <person name="Angers B."/>
            <person name="Qian P.Y."/>
        </authorList>
    </citation>
    <scope>NUCLEOTIDE SEQUENCE</scope>
    <source>
        <strain evidence="14">P08H-3</strain>
    </source>
</reference>
<dbReference type="SUPFAM" id="SSF103025">
    <property type="entry name" value="Folate-binding domain"/>
    <property type="match status" value="1"/>
</dbReference>
<dbReference type="GO" id="GO:0004047">
    <property type="term" value="F:aminomethyltransferase activity"/>
    <property type="evidence" value="ECO:0007669"/>
    <property type="project" value="UniProtKB-EC"/>
</dbReference>
<gene>
    <name evidence="14" type="ORF">LSH36_178g05061</name>
</gene>
<evidence type="ECO:0000256" key="11">
    <source>
        <dbReference type="RuleBase" id="RU003981"/>
    </source>
</evidence>
<dbReference type="FunFam" id="2.40.30.110:FF:000002">
    <property type="entry name" value="Aminomethyltransferase"/>
    <property type="match status" value="1"/>
</dbReference>
<organism evidence="14 15">
    <name type="scientific">Paralvinella palmiformis</name>
    <dbReference type="NCBI Taxonomy" id="53620"/>
    <lineage>
        <taxon>Eukaryota</taxon>
        <taxon>Metazoa</taxon>
        <taxon>Spiralia</taxon>
        <taxon>Lophotrochozoa</taxon>
        <taxon>Annelida</taxon>
        <taxon>Polychaeta</taxon>
        <taxon>Sedentaria</taxon>
        <taxon>Canalipalpata</taxon>
        <taxon>Terebellida</taxon>
        <taxon>Terebelliformia</taxon>
        <taxon>Alvinellidae</taxon>
        <taxon>Paralvinella</taxon>
    </lineage>
</organism>
<evidence type="ECO:0000256" key="4">
    <source>
        <dbReference type="ARBA" id="ARBA00011690"/>
    </source>
</evidence>
<evidence type="ECO:0000259" key="12">
    <source>
        <dbReference type="Pfam" id="PF01571"/>
    </source>
</evidence>
<dbReference type="Gene3D" id="4.10.1250.10">
    <property type="entry name" value="Aminomethyltransferase fragment"/>
    <property type="match status" value="1"/>
</dbReference>
<dbReference type="InterPro" id="IPR006223">
    <property type="entry name" value="GcvT"/>
</dbReference>
<comment type="caution">
    <text evidence="14">The sequence shown here is derived from an EMBL/GenBank/DDBJ whole genome shotgun (WGS) entry which is preliminary data.</text>
</comment>
<evidence type="ECO:0000313" key="14">
    <source>
        <dbReference type="EMBL" id="KAK2158058.1"/>
    </source>
</evidence>
<evidence type="ECO:0000259" key="13">
    <source>
        <dbReference type="Pfam" id="PF08669"/>
    </source>
</evidence>
<dbReference type="Pfam" id="PF01571">
    <property type="entry name" value="GCV_T"/>
    <property type="match status" value="1"/>
</dbReference>
<comment type="catalytic activity">
    <reaction evidence="9 11">
        <text>N(6)-[(R)-S(8)-aminomethyldihydrolipoyl]-L-lysyl-[protein] + (6S)-5,6,7,8-tetrahydrofolate = N(6)-[(R)-dihydrolipoyl]-L-lysyl-[protein] + (6R)-5,10-methylene-5,6,7,8-tetrahydrofolate + NH4(+)</text>
        <dbReference type="Rhea" id="RHEA:16945"/>
        <dbReference type="Rhea" id="RHEA-COMP:10475"/>
        <dbReference type="Rhea" id="RHEA-COMP:10492"/>
        <dbReference type="ChEBI" id="CHEBI:15636"/>
        <dbReference type="ChEBI" id="CHEBI:28938"/>
        <dbReference type="ChEBI" id="CHEBI:57453"/>
        <dbReference type="ChEBI" id="CHEBI:83100"/>
        <dbReference type="ChEBI" id="CHEBI:83143"/>
        <dbReference type="EC" id="2.1.2.10"/>
    </reaction>
</comment>
<comment type="subcellular location">
    <subcellularLocation>
        <location evidence="2 11">Mitochondrion</location>
    </subcellularLocation>
</comment>
<feature type="binding site" evidence="10">
    <location>
        <position position="240"/>
    </location>
    <ligand>
        <name>substrate</name>
    </ligand>
</feature>
<dbReference type="EMBL" id="JAODUP010000178">
    <property type="protein sequence ID" value="KAK2158058.1"/>
    <property type="molecule type" value="Genomic_DNA"/>
</dbReference>
<dbReference type="Gene3D" id="3.30.70.1400">
    <property type="entry name" value="Aminomethyltransferase beta-barrel domains"/>
    <property type="match status" value="1"/>
</dbReference>
<dbReference type="Proteomes" id="UP001208570">
    <property type="component" value="Unassembled WGS sequence"/>
</dbReference>
<evidence type="ECO:0000256" key="3">
    <source>
        <dbReference type="ARBA" id="ARBA00008609"/>
    </source>
</evidence>
<keyword evidence="7 11" id="KW-0809">Transit peptide</keyword>
<dbReference type="SUPFAM" id="SSF101790">
    <property type="entry name" value="Aminomethyltransferase beta-barrel domain"/>
    <property type="match status" value="1"/>
</dbReference>
<keyword evidence="6 11" id="KW-0808">Transferase</keyword>
<evidence type="ECO:0000256" key="2">
    <source>
        <dbReference type="ARBA" id="ARBA00004173"/>
    </source>
</evidence>
<dbReference type="GO" id="GO:0008483">
    <property type="term" value="F:transaminase activity"/>
    <property type="evidence" value="ECO:0007669"/>
    <property type="project" value="UniProtKB-KW"/>
</dbReference>